<dbReference type="PIRSF" id="PIRSF000460">
    <property type="entry name" value="Pprylas_GlgP"/>
    <property type="match status" value="1"/>
</dbReference>
<dbReference type="STRING" id="686340.Metal_1471"/>
<dbReference type="RefSeq" id="WP_005370976.1">
    <property type="nucleotide sequence ID" value="NZ_CM001475.1"/>
</dbReference>
<dbReference type="AlphaFoldDB" id="H8GKT4"/>
<dbReference type="GO" id="GO:0005975">
    <property type="term" value="P:carbohydrate metabolic process"/>
    <property type="evidence" value="ECO:0007669"/>
    <property type="project" value="InterPro"/>
</dbReference>
<evidence type="ECO:0000313" key="7">
    <source>
        <dbReference type="Proteomes" id="UP000005090"/>
    </source>
</evidence>
<name>H8GKT4_METAL</name>
<dbReference type="InterPro" id="IPR052182">
    <property type="entry name" value="Glycogen/Maltodextrin_Phosph"/>
</dbReference>
<gene>
    <name evidence="6" type="ORF">Metal_1471</name>
</gene>
<feature type="modified residue" description="N6-(pyridoxal phosphate)lysine" evidence="4">
    <location>
        <position position="606"/>
    </location>
</feature>
<dbReference type="SUPFAM" id="SSF53756">
    <property type="entry name" value="UDP-Glycosyltransferase/glycogen phosphorylase"/>
    <property type="match status" value="1"/>
</dbReference>
<reference evidence="6 7" key="1">
    <citation type="journal article" date="2013" name="Genome Announc.">
        <title>Genome Sequence of the Obligate Gammaproteobacterial Methanotroph Methylomicrobium album Strain BG8.</title>
        <authorList>
            <person name="Kits K.D."/>
            <person name="Kalyuzhnaya M.G."/>
            <person name="Klotz M.G."/>
            <person name="Jetten M.S."/>
            <person name="Op den Camp H.J."/>
            <person name="Vuilleumier S."/>
            <person name="Bringel F."/>
            <person name="Dispirito A.A."/>
            <person name="Murrell J.C."/>
            <person name="Bruce D."/>
            <person name="Cheng J.F."/>
            <person name="Copeland A."/>
            <person name="Goodwin L."/>
            <person name="Hauser L."/>
            <person name="Lajus A."/>
            <person name="Land M.L."/>
            <person name="Lapidus A."/>
            <person name="Lucas S."/>
            <person name="Medigue C."/>
            <person name="Pitluck S."/>
            <person name="Woyke T."/>
            <person name="Zeytun A."/>
            <person name="Stein L.Y."/>
        </authorList>
    </citation>
    <scope>NUCLEOTIDE SEQUENCE [LARGE SCALE GENOMIC DNA]</scope>
    <source>
        <strain evidence="6 7">BG8</strain>
    </source>
</reference>
<dbReference type="InterPro" id="IPR011834">
    <property type="entry name" value="Agluc_phsphrylas"/>
</dbReference>
<keyword evidence="3" id="KW-0021">Allosteric enzyme</keyword>
<feature type="domain" description="DUF3417" evidence="5">
    <location>
        <begin position="12"/>
        <end position="119"/>
    </location>
</feature>
<dbReference type="Proteomes" id="UP000005090">
    <property type="component" value="Chromosome"/>
</dbReference>
<dbReference type="Gene3D" id="3.40.50.2000">
    <property type="entry name" value="Glycogen Phosphorylase B"/>
    <property type="match status" value="3"/>
</dbReference>
<comment type="similarity">
    <text evidence="2">Belongs to the glycogen phosphorylase family.</text>
</comment>
<dbReference type="EMBL" id="CM001475">
    <property type="protein sequence ID" value="EIC29256.1"/>
    <property type="molecule type" value="Genomic_DNA"/>
</dbReference>
<comment type="catalytic activity">
    <reaction evidence="1">
        <text>[(1-&gt;4)-alpha-D-glucosyl](n) + phosphate = [(1-&gt;4)-alpha-D-glucosyl](n-1) + alpha-D-glucose 1-phosphate</text>
        <dbReference type="Rhea" id="RHEA:41732"/>
        <dbReference type="Rhea" id="RHEA-COMP:9584"/>
        <dbReference type="Rhea" id="RHEA-COMP:9586"/>
        <dbReference type="ChEBI" id="CHEBI:15444"/>
        <dbReference type="ChEBI" id="CHEBI:43474"/>
        <dbReference type="ChEBI" id="CHEBI:58601"/>
        <dbReference type="EC" id="2.4.1.1"/>
    </reaction>
</comment>
<dbReference type="PANTHER" id="PTHR42655">
    <property type="entry name" value="GLYCOGEN PHOSPHORYLASE"/>
    <property type="match status" value="1"/>
</dbReference>
<keyword evidence="4" id="KW-0663">Pyridoxal phosphate</keyword>
<keyword evidence="7" id="KW-1185">Reference proteome</keyword>
<dbReference type="NCBIfam" id="TIGR02094">
    <property type="entry name" value="more_P_ylases"/>
    <property type="match status" value="1"/>
</dbReference>
<accession>H8GKT4</accession>
<evidence type="ECO:0000256" key="1">
    <source>
        <dbReference type="ARBA" id="ARBA00001275"/>
    </source>
</evidence>
<organism evidence="6 7">
    <name type="scientific">Methylomicrobium album BG8</name>
    <dbReference type="NCBI Taxonomy" id="686340"/>
    <lineage>
        <taxon>Bacteria</taxon>
        <taxon>Pseudomonadati</taxon>
        <taxon>Pseudomonadota</taxon>
        <taxon>Gammaproteobacteria</taxon>
        <taxon>Methylococcales</taxon>
        <taxon>Methylococcaceae</taxon>
        <taxon>Methylomicrobium</taxon>
    </lineage>
</organism>
<dbReference type="GO" id="GO:0008184">
    <property type="term" value="F:glycogen phosphorylase activity"/>
    <property type="evidence" value="ECO:0007669"/>
    <property type="project" value="InterPro"/>
</dbReference>
<protein>
    <submittedName>
        <fullName evidence="6">Alpha-glucan phosphorylase</fullName>
    </submittedName>
</protein>
<evidence type="ECO:0000259" key="5">
    <source>
        <dbReference type="Pfam" id="PF11897"/>
    </source>
</evidence>
<evidence type="ECO:0000256" key="3">
    <source>
        <dbReference type="ARBA" id="ARBA00022533"/>
    </source>
</evidence>
<dbReference type="Pfam" id="PF11897">
    <property type="entry name" value="DUF3417"/>
    <property type="match status" value="1"/>
</dbReference>
<proteinExistence type="inferred from homology"/>
<evidence type="ECO:0000256" key="2">
    <source>
        <dbReference type="ARBA" id="ARBA00006047"/>
    </source>
</evidence>
<evidence type="ECO:0000256" key="4">
    <source>
        <dbReference type="PIRSR" id="PIRSR000460-1"/>
    </source>
</evidence>
<dbReference type="Pfam" id="PF00343">
    <property type="entry name" value="Phosphorylase"/>
    <property type="match status" value="1"/>
</dbReference>
<dbReference type="PANTHER" id="PTHR42655:SF1">
    <property type="entry name" value="GLYCOGEN PHOSPHORYLASE"/>
    <property type="match status" value="1"/>
</dbReference>
<dbReference type="InterPro" id="IPR024517">
    <property type="entry name" value="Glycogen_phosphorylase_DUF3417"/>
</dbReference>
<dbReference type="eggNOG" id="COG0058">
    <property type="taxonomic scope" value="Bacteria"/>
</dbReference>
<evidence type="ECO:0000313" key="6">
    <source>
        <dbReference type="EMBL" id="EIC29256.1"/>
    </source>
</evidence>
<sequence>MKTPAFFRPDMASKLDGLAELAIDCSYTWAHGADEVWCELDKKLWTLTRNPWLVLQSVSYSHLEKLSENQDFCQKLRTIVSAHRLALSENRWFQHHYQQQASLKKIAYFSMEFGLSEALPIYSGGLGLLAGDHLKAASDLGLPLVGVGLLYQNGYFRQDFDARGNQIALYPSSNTSDLPITPVRDANDEWLRIKLLTPYQLWVRVWKAQIGRIELYLLDTNDPINHPVDRCITTELYGGGSNHRLAQEILLGIGGWRVLQALGITPDVCHLNEGHAAFVVLERARDLMREKNLDFATAVTIGRAGNLFTTHTPVEAGFDRFSPELINTQLGLYAQELGIDMPTLLSLGRAPGCNDPQALFNMAYLAIRGSTAVNGVSRLHGEVSRDIFTPLFPNWSRHDIPVTHVTNGVHVPAWDSKEADELWTRQCGKTRWLCDPEILGKNFNRVEDLELWNMRAKNRDRLVHFVRDEYSREINIHSNLNPDELEKHVLRLFDPNVMTIGFARRFATYKRPNLLLTDPERLARILCHPSRPVQLVVSGKAHPADMPGQQLIKDWHQFMRRPEIRERAVFLSDYDMITAEYLVQGVDLWINTPRRPWEACGTSGMKILVNGGLNVSELDGWWAEAYTPEVGWALNGDEAGHSDLEQAEILYRLLEEEIVPAFYERNEQGIPERWTKKMRASMSLLTPHFSANRMVREYTERFYLPLAAQYHQRAAAQGDSGKRLTQWLQRLQDFWPKIHVEQGQAEDHGAEQTFKLHVYLGDLTADDVSVQLFSEPAADIPENIYPIPIAHPIPGAVNGYVYSLTIPAVRPIQDYTPRIIPRHPGCLVPIETQHILWIK</sequence>
<dbReference type="InterPro" id="IPR000811">
    <property type="entry name" value="Glyco_trans_35"/>
</dbReference>
<dbReference type="HOGENOM" id="CLU_015112_0_0_6"/>
<dbReference type="GO" id="GO:0030170">
    <property type="term" value="F:pyridoxal phosphate binding"/>
    <property type="evidence" value="ECO:0007669"/>
    <property type="project" value="InterPro"/>
</dbReference>